<evidence type="ECO:0000313" key="3">
    <source>
        <dbReference type="Proteomes" id="UP000618460"/>
    </source>
</evidence>
<feature type="transmembrane region" description="Helical" evidence="1">
    <location>
        <begin position="58"/>
        <end position="77"/>
    </location>
</feature>
<keyword evidence="1" id="KW-1133">Transmembrane helix</keyword>
<organism evidence="2 3">
    <name type="scientific">Paraliobacillus quinghaiensis</name>
    <dbReference type="NCBI Taxonomy" id="470815"/>
    <lineage>
        <taxon>Bacteria</taxon>
        <taxon>Bacillati</taxon>
        <taxon>Bacillota</taxon>
        <taxon>Bacilli</taxon>
        <taxon>Bacillales</taxon>
        <taxon>Bacillaceae</taxon>
        <taxon>Paraliobacillus</taxon>
    </lineage>
</organism>
<evidence type="ECO:0000313" key="2">
    <source>
        <dbReference type="EMBL" id="GGM41311.1"/>
    </source>
</evidence>
<name>A0A917WYI5_9BACI</name>
<dbReference type="OrthoDB" id="2974516at2"/>
<feature type="transmembrane region" description="Helical" evidence="1">
    <location>
        <begin position="25"/>
        <end position="46"/>
    </location>
</feature>
<keyword evidence="3" id="KW-1185">Reference proteome</keyword>
<keyword evidence="1" id="KW-0812">Transmembrane</keyword>
<accession>A0A917WYI5</accession>
<reference evidence="2" key="2">
    <citation type="submission" date="2020-09" db="EMBL/GenBank/DDBJ databases">
        <authorList>
            <person name="Sun Q."/>
            <person name="Zhou Y."/>
        </authorList>
    </citation>
    <scope>NUCLEOTIDE SEQUENCE</scope>
    <source>
        <strain evidence="2">CGMCC 1.6333</strain>
    </source>
</reference>
<reference evidence="2" key="1">
    <citation type="journal article" date="2014" name="Int. J. Syst. Evol. Microbiol.">
        <title>Complete genome sequence of Corynebacterium casei LMG S-19264T (=DSM 44701T), isolated from a smear-ripened cheese.</title>
        <authorList>
            <consortium name="US DOE Joint Genome Institute (JGI-PGF)"/>
            <person name="Walter F."/>
            <person name="Albersmeier A."/>
            <person name="Kalinowski J."/>
            <person name="Ruckert C."/>
        </authorList>
    </citation>
    <scope>NUCLEOTIDE SEQUENCE</scope>
    <source>
        <strain evidence="2">CGMCC 1.6333</strain>
    </source>
</reference>
<comment type="caution">
    <text evidence="2">The sequence shown here is derived from an EMBL/GenBank/DDBJ whole genome shotgun (WGS) entry which is preliminary data.</text>
</comment>
<dbReference type="Proteomes" id="UP000618460">
    <property type="component" value="Unassembled WGS sequence"/>
</dbReference>
<dbReference type="EMBL" id="BMLG01000026">
    <property type="protein sequence ID" value="GGM41311.1"/>
    <property type="molecule type" value="Genomic_DNA"/>
</dbReference>
<sequence length="85" mass="9801">MNIVLLIISIACFYEAKKERKGLRFILSITSTIILSLIMEGTAHSLVEAKVMEGTPLIILYFALPIVFFITFQLLFYDIRMIDER</sequence>
<dbReference type="AlphaFoldDB" id="A0A917WYI5"/>
<gene>
    <name evidence="2" type="ORF">GCM10011351_29360</name>
</gene>
<evidence type="ECO:0000256" key="1">
    <source>
        <dbReference type="SAM" id="Phobius"/>
    </source>
</evidence>
<keyword evidence="1" id="KW-0472">Membrane</keyword>
<protein>
    <submittedName>
        <fullName evidence="2">Uncharacterized protein</fullName>
    </submittedName>
</protein>
<proteinExistence type="predicted"/>